<name>A0ABP9ZAQ5_9FUNG</name>
<dbReference type="Proteomes" id="UP001473302">
    <property type="component" value="Unassembled WGS sequence"/>
</dbReference>
<feature type="compositionally biased region" description="Basic and acidic residues" evidence="1">
    <location>
        <begin position="60"/>
        <end position="73"/>
    </location>
</feature>
<reference evidence="2 3" key="1">
    <citation type="submission" date="2024-04" db="EMBL/GenBank/DDBJ databases">
        <title>genome sequences of Mucor flavus KT1a and Helicostylum pulchrum KT1b strains isolated from the surface of a dry-aged beef.</title>
        <authorList>
            <person name="Toyotome T."/>
            <person name="Hosono M."/>
            <person name="Torimaru M."/>
            <person name="Fukuda K."/>
            <person name="Mikami N."/>
        </authorList>
    </citation>
    <scope>NUCLEOTIDE SEQUENCE [LARGE SCALE GENOMIC DNA]</scope>
    <source>
        <strain evidence="2 3">KT1a</strain>
    </source>
</reference>
<dbReference type="PANTHER" id="PTHR34066:SF1">
    <property type="entry name" value="DUF1764 FAMILY PROTEIN"/>
    <property type="match status" value="1"/>
</dbReference>
<feature type="region of interest" description="Disordered" evidence="1">
    <location>
        <begin position="59"/>
        <end position="115"/>
    </location>
</feature>
<feature type="compositionally biased region" description="Basic residues" evidence="1">
    <location>
        <begin position="77"/>
        <end position="87"/>
    </location>
</feature>
<gene>
    <name evidence="2" type="ORF">MFLAVUS_009697</name>
</gene>
<dbReference type="PANTHER" id="PTHR34066">
    <property type="entry name" value="GROWTH FACTOR 2"/>
    <property type="match status" value="1"/>
</dbReference>
<evidence type="ECO:0008006" key="4">
    <source>
        <dbReference type="Google" id="ProtNLM"/>
    </source>
</evidence>
<feature type="compositionally biased region" description="Acidic residues" evidence="1">
    <location>
        <begin position="93"/>
        <end position="112"/>
    </location>
</feature>
<feature type="region of interest" description="Disordered" evidence="1">
    <location>
        <begin position="133"/>
        <end position="152"/>
    </location>
</feature>
<protein>
    <recommendedName>
        <fullName evidence="4">DUF1764-domain-containing protein</fullName>
    </recommendedName>
</protein>
<keyword evidence="3" id="KW-1185">Reference proteome</keyword>
<dbReference type="EMBL" id="BAABUK010000030">
    <property type="protein sequence ID" value="GAA5816171.1"/>
    <property type="molecule type" value="Genomic_DNA"/>
</dbReference>
<evidence type="ECO:0000256" key="1">
    <source>
        <dbReference type="SAM" id="MobiDB-lite"/>
    </source>
</evidence>
<proteinExistence type="predicted"/>
<accession>A0ABP9ZAQ5</accession>
<evidence type="ECO:0000313" key="2">
    <source>
        <dbReference type="EMBL" id="GAA5816171.1"/>
    </source>
</evidence>
<dbReference type="InterPro" id="IPR013885">
    <property type="entry name" value="DUF1764_euk"/>
</dbReference>
<organism evidence="2 3">
    <name type="scientific">Mucor flavus</name>
    <dbReference type="NCBI Taxonomy" id="439312"/>
    <lineage>
        <taxon>Eukaryota</taxon>
        <taxon>Fungi</taxon>
        <taxon>Fungi incertae sedis</taxon>
        <taxon>Mucoromycota</taxon>
        <taxon>Mucoromycotina</taxon>
        <taxon>Mucoromycetes</taxon>
        <taxon>Mucorales</taxon>
        <taxon>Mucorineae</taxon>
        <taxon>Mucoraceae</taxon>
        <taxon>Mucor</taxon>
    </lineage>
</organism>
<sequence length="208" mass="23482">MGKEKRTNSKKGTKDPGIFKVQALRKGRSVKAGGDEIEDIFSNKNTMDSSEIDDIFNTKSIKEDETAKKKEPVVSKSAKRKAAKKSKLVVEEKVEEEMEEDEEEGEEEEMTEEQVRKVEEVVFAELAAVKNTLTPQKRAAPPPTFDDDFADSKGIKKTNRTTDDGYPLYDVKDLNIGNGLDTPECPFDCKCCRLLKLLQDYFVAQRAY</sequence>
<dbReference type="Pfam" id="PF08576">
    <property type="entry name" value="DUF1764"/>
    <property type="match status" value="1"/>
</dbReference>
<evidence type="ECO:0000313" key="3">
    <source>
        <dbReference type="Proteomes" id="UP001473302"/>
    </source>
</evidence>
<comment type="caution">
    <text evidence="2">The sequence shown here is derived from an EMBL/GenBank/DDBJ whole genome shotgun (WGS) entry which is preliminary data.</text>
</comment>